<organism evidence="2 3">
    <name type="scientific">Glossina pallidipes</name>
    <name type="common">Tsetse fly</name>
    <dbReference type="NCBI Taxonomy" id="7398"/>
    <lineage>
        <taxon>Eukaryota</taxon>
        <taxon>Metazoa</taxon>
        <taxon>Ecdysozoa</taxon>
        <taxon>Arthropoda</taxon>
        <taxon>Hexapoda</taxon>
        <taxon>Insecta</taxon>
        <taxon>Pterygota</taxon>
        <taxon>Neoptera</taxon>
        <taxon>Endopterygota</taxon>
        <taxon>Diptera</taxon>
        <taxon>Brachycera</taxon>
        <taxon>Muscomorpha</taxon>
        <taxon>Hippoboscoidea</taxon>
        <taxon>Glossinidae</taxon>
        <taxon>Glossina</taxon>
    </lineage>
</organism>
<dbReference type="EnsemblMetazoa" id="GPAI004817-RA">
    <property type="protein sequence ID" value="GPAI004817-PA"/>
    <property type="gene ID" value="GPAI004817"/>
</dbReference>
<protein>
    <submittedName>
        <fullName evidence="2">Uncharacterized protein</fullName>
    </submittedName>
</protein>
<keyword evidence="1" id="KW-0472">Membrane</keyword>
<reference evidence="2" key="2">
    <citation type="submission" date="2020-05" db="UniProtKB">
        <authorList>
            <consortium name="EnsemblMetazoa"/>
        </authorList>
    </citation>
    <scope>IDENTIFICATION</scope>
    <source>
        <strain evidence="2">IAEA</strain>
    </source>
</reference>
<accession>A0A1A9Z5W6</accession>
<name>A0A1A9Z5W6_GLOPL</name>
<evidence type="ECO:0000313" key="2">
    <source>
        <dbReference type="EnsemblMetazoa" id="GPAI004817-PA"/>
    </source>
</evidence>
<keyword evidence="3" id="KW-1185">Reference proteome</keyword>
<evidence type="ECO:0000256" key="1">
    <source>
        <dbReference type="SAM" id="Phobius"/>
    </source>
</evidence>
<feature type="transmembrane region" description="Helical" evidence="1">
    <location>
        <begin position="12"/>
        <end position="36"/>
    </location>
</feature>
<reference evidence="3" key="1">
    <citation type="submission" date="2014-03" db="EMBL/GenBank/DDBJ databases">
        <authorList>
            <person name="Aksoy S."/>
            <person name="Warren W."/>
            <person name="Wilson R.K."/>
        </authorList>
    </citation>
    <scope>NUCLEOTIDE SEQUENCE [LARGE SCALE GENOMIC DNA]</scope>
    <source>
        <strain evidence="3">IAEA</strain>
    </source>
</reference>
<keyword evidence="1" id="KW-1133">Transmembrane helix</keyword>
<keyword evidence="1" id="KW-0812">Transmembrane</keyword>
<evidence type="ECO:0000313" key="3">
    <source>
        <dbReference type="Proteomes" id="UP000092445"/>
    </source>
</evidence>
<dbReference type="AlphaFoldDB" id="A0A1A9Z5W6"/>
<proteinExistence type="predicted"/>
<dbReference type="Proteomes" id="UP000092445">
    <property type="component" value="Unassembled WGS sequence"/>
</dbReference>
<dbReference type="VEuPathDB" id="VectorBase:GPAI004817"/>
<sequence>MDKRNDRTSDVHFHIFMIFYSTIVIKIFSNEFLYLINQSSYHKDLFYTFRKLVETAFYVSLPLFEYGETPHLKTEEFVFKSLNASDDQVYAICWHIQQFASVNINVRGCVGVVK</sequence>